<dbReference type="OrthoDB" id="45365at2759"/>
<accession>A0A8K0A123</accession>
<dbReference type="EMBL" id="OV696691">
    <property type="protein sequence ID" value="CAH1267278.1"/>
    <property type="molecule type" value="Genomic_DNA"/>
</dbReference>
<evidence type="ECO:0000313" key="1">
    <source>
        <dbReference type="EMBL" id="CAH1267278.1"/>
    </source>
</evidence>
<organism evidence="1 2">
    <name type="scientific">Branchiostoma lanceolatum</name>
    <name type="common">Common lancelet</name>
    <name type="synonym">Amphioxus lanceolatum</name>
    <dbReference type="NCBI Taxonomy" id="7740"/>
    <lineage>
        <taxon>Eukaryota</taxon>
        <taxon>Metazoa</taxon>
        <taxon>Chordata</taxon>
        <taxon>Cephalochordata</taxon>
        <taxon>Leptocardii</taxon>
        <taxon>Amphioxiformes</taxon>
        <taxon>Branchiostomatidae</taxon>
        <taxon>Branchiostoma</taxon>
    </lineage>
</organism>
<dbReference type="AlphaFoldDB" id="A0A8K0A123"/>
<dbReference type="Proteomes" id="UP000838412">
    <property type="component" value="Chromosome 6"/>
</dbReference>
<sequence length="93" mass="10261">MSGTTPQYWLEYTFTASENCSLKDLVTGTANALTTATSTVGNGKVLFLFKVLILVKMTTPDMLDNLFTAELPFFKQIGNQAHTTCKAIVPFQY</sequence>
<protein>
    <submittedName>
        <fullName evidence="1">Hypp3724 protein</fullName>
    </submittedName>
</protein>
<name>A0A8K0A123_BRALA</name>
<proteinExistence type="predicted"/>
<keyword evidence="2" id="KW-1185">Reference proteome</keyword>
<reference evidence="1" key="1">
    <citation type="submission" date="2022-01" db="EMBL/GenBank/DDBJ databases">
        <authorList>
            <person name="Braso-Vives M."/>
        </authorList>
    </citation>
    <scope>NUCLEOTIDE SEQUENCE</scope>
</reference>
<evidence type="ECO:0000313" key="2">
    <source>
        <dbReference type="Proteomes" id="UP000838412"/>
    </source>
</evidence>
<gene>
    <name evidence="1" type="primary">Hypp3724</name>
    <name evidence="1" type="ORF">BLAG_LOCUS20699</name>
</gene>